<keyword evidence="5" id="KW-0067">ATP-binding</keyword>
<dbReference type="InterPro" id="IPR044567">
    <property type="entry name" value="CLSY/DRD1"/>
</dbReference>
<accession>A0AAD8H2X9</accession>
<evidence type="ECO:0000256" key="3">
    <source>
        <dbReference type="ARBA" id="ARBA00022801"/>
    </source>
</evidence>
<feature type="compositionally biased region" description="Acidic residues" evidence="7">
    <location>
        <begin position="247"/>
        <end position="273"/>
    </location>
</feature>
<dbReference type="Pfam" id="PF00176">
    <property type="entry name" value="SNF2-rel_dom"/>
    <property type="match status" value="1"/>
</dbReference>
<gene>
    <name evidence="10" type="ORF">POM88_043913</name>
</gene>
<dbReference type="AlphaFoldDB" id="A0AAD8H2X9"/>
<keyword evidence="3" id="KW-0378">Hydrolase</keyword>
<reference evidence="10" key="1">
    <citation type="submission" date="2023-02" db="EMBL/GenBank/DDBJ databases">
        <title>Genome of toxic invasive species Heracleum sosnowskyi carries increased number of genes despite the absence of recent whole-genome duplications.</title>
        <authorList>
            <person name="Schelkunov M."/>
            <person name="Shtratnikova V."/>
            <person name="Makarenko M."/>
            <person name="Klepikova A."/>
            <person name="Omelchenko D."/>
            <person name="Novikova G."/>
            <person name="Obukhova E."/>
            <person name="Bogdanov V."/>
            <person name="Penin A."/>
            <person name="Logacheva M."/>
        </authorList>
    </citation>
    <scope>NUCLEOTIDE SEQUENCE</scope>
    <source>
        <strain evidence="10">Hsosn_3</strain>
        <tissue evidence="10">Leaf</tissue>
    </source>
</reference>
<evidence type="ECO:0000256" key="4">
    <source>
        <dbReference type="ARBA" id="ARBA00022806"/>
    </source>
</evidence>
<comment type="subcellular location">
    <subcellularLocation>
        <location evidence="1">Nucleus</location>
    </subcellularLocation>
</comment>
<reference evidence="10" key="2">
    <citation type="submission" date="2023-05" db="EMBL/GenBank/DDBJ databases">
        <authorList>
            <person name="Schelkunov M.I."/>
        </authorList>
    </citation>
    <scope>NUCLEOTIDE SEQUENCE</scope>
    <source>
        <strain evidence="10">Hsosn_3</strain>
        <tissue evidence="10">Leaf</tissue>
    </source>
</reference>
<dbReference type="InterPro" id="IPR027417">
    <property type="entry name" value="P-loop_NTPase"/>
</dbReference>
<dbReference type="GO" id="GO:0080188">
    <property type="term" value="P:gene silencing by siRNA-directed DNA methylation"/>
    <property type="evidence" value="ECO:0007669"/>
    <property type="project" value="InterPro"/>
</dbReference>
<dbReference type="SMART" id="SM00487">
    <property type="entry name" value="DEXDc"/>
    <property type="match status" value="1"/>
</dbReference>
<organism evidence="10 11">
    <name type="scientific">Heracleum sosnowskyi</name>
    <dbReference type="NCBI Taxonomy" id="360622"/>
    <lineage>
        <taxon>Eukaryota</taxon>
        <taxon>Viridiplantae</taxon>
        <taxon>Streptophyta</taxon>
        <taxon>Embryophyta</taxon>
        <taxon>Tracheophyta</taxon>
        <taxon>Spermatophyta</taxon>
        <taxon>Magnoliopsida</taxon>
        <taxon>eudicotyledons</taxon>
        <taxon>Gunneridae</taxon>
        <taxon>Pentapetalae</taxon>
        <taxon>asterids</taxon>
        <taxon>campanulids</taxon>
        <taxon>Apiales</taxon>
        <taxon>Apiaceae</taxon>
        <taxon>Apioideae</taxon>
        <taxon>apioid superclade</taxon>
        <taxon>Tordylieae</taxon>
        <taxon>Tordyliinae</taxon>
        <taxon>Heracleum</taxon>
    </lineage>
</organism>
<feature type="domain" description="Helicase ATP-binding" evidence="8">
    <location>
        <begin position="609"/>
        <end position="811"/>
    </location>
</feature>
<evidence type="ECO:0000256" key="2">
    <source>
        <dbReference type="ARBA" id="ARBA00022741"/>
    </source>
</evidence>
<evidence type="ECO:0000259" key="9">
    <source>
        <dbReference type="PROSITE" id="PS51194"/>
    </source>
</evidence>
<feature type="region of interest" description="Disordered" evidence="7">
    <location>
        <begin position="144"/>
        <end position="182"/>
    </location>
</feature>
<name>A0AAD8H2X9_9APIA</name>
<dbReference type="PROSITE" id="PS51192">
    <property type="entry name" value="HELICASE_ATP_BIND_1"/>
    <property type="match status" value="1"/>
</dbReference>
<dbReference type="InterPro" id="IPR001650">
    <property type="entry name" value="Helicase_C-like"/>
</dbReference>
<evidence type="ECO:0000256" key="5">
    <source>
        <dbReference type="ARBA" id="ARBA00022840"/>
    </source>
</evidence>
<keyword evidence="2" id="KW-0547">Nucleotide-binding</keyword>
<dbReference type="CDD" id="cd18793">
    <property type="entry name" value="SF2_C_SNF"/>
    <property type="match status" value="1"/>
</dbReference>
<dbReference type="PANTHER" id="PTHR45821:SF5">
    <property type="entry name" value="SNF2 DOMAIN-CONTAINING PROTEIN CLASSY 4"/>
    <property type="match status" value="1"/>
</dbReference>
<sequence length="1159" mass="131925">MDNKLPVAKRTRLGVDRMLYERYLEQRVKKSGAGAPVPEYGGVAVVDCVNVDWEDMDNKLPVAKRTRSGVDRMLYERCLEQRAKRVKKSGTGVPVPEYGSMSVVECVNVDWEEEDDEEFSEVKKRKSAKSRSKGKGRNVKKMEKIWHASDDDDDDDDDDVVLMLDSSNDGDDGCADDEYFSTEEIDSDVMVVSVVDKAAQGNEDERVVDVVVVDDEVEGCLSDSSPSEGENFYEEESDETYRGDSRSDDDEGLDDESSSCVNSEDEGEDVSSDDDEVKCRFWEKRDVGCKRKGRRADEGGEKIIKIGKSCCFVDVDDTDEERWTRKTGRNGGRKIEERIVKTGVKKTTELRDYEARGRILERNDVKCKGKEVVVMLSSSDDEIRGDDVKRDGRERRKQIAKKKKADNLDGLRILADSLHSKGEALKKFEEDKPKYKFWFKNQDEKPVEKTDLDKHLDHLFKELEMCLTFEQIGSTQLEVDNGDHCKTQTNTGTLCSQGIHHLVLDEQIGIICKFCSHVNQEIKHILPTFSKPSPQTRRAYFEQSGCPVYSNDFRYSGAGRHDSETYDAAGTVWDLVPGTRSSMYEHQREGFEFIWKNVVGGIIIDELEKPLSSSGSGCIISHAPGTGKTRLTIIFLQSFMKMYPDSRPVIIAPKSMLLTWEEEFKKWKINMPFHNLNNLEFSGQENPAAVSVSRKGRDSRNSENLTRLVKLMSWKMDQSILGITYALFDKLVRDATKNADCTPVVEQMGKALLKLPTLIVLDEGHTPRNNQSSIYNSLLDVETERRIILSGTPFQNNFDELYNTLRLVNPKFDGDMKKNLRNISKELKSKWSGHKLKELKGMISPFVHVHKGKILQKSCPGLKDALIRLQPTDLQQELIGVMSSKDLKAGYLELSYVISLVSVHPSLLPKRYFQEPQFSTYKDKLEKLERDPYSGAKTKFVVELCRMSEALNEKVLVYSQYIDPLIFIKKQLQTYFTWTEGREVLYMDGNTEAKQRQSLISSLNDPRSKVRVLLASIKACSEGIHLVGASRVVLLDVVWNPSVERQAISRAYRIGQKKMVYTYHLIGEEMDSKKFKIQTEKDRLSEIVFSSNDEDSCKENVPNIVCEDEILQQMFQHNDKLGGIFKVSFPFLLPLRSVKKISIGLASAWGWPRHVQLPA</sequence>
<evidence type="ECO:0000256" key="7">
    <source>
        <dbReference type="SAM" id="MobiDB-lite"/>
    </source>
</evidence>
<dbReference type="GO" id="GO:0005634">
    <property type="term" value="C:nucleus"/>
    <property type="evidence" value="ECO:0007669"/>
    <property type="project" value="UniProtKB-SubCell"/>
</dbReference>
<dbReference type="InterPro" id="IPR014001">
    <property type="entry name" value="Helicase_ATP-bd"/>
</dbReference>
<evidence type="ECO:0000259" key="8">
    <source>
        <dbReference type="PROSITE" id="PS51192"/>
    </source>
</evidence>
<dbReference type="SMART" id="SM00490">
    <property type="entry name" value="HELICc"/>
    <property type="match status" value="1"/>
</dbReference>
<dbReference type="GO" id="GO:0004386">
    <property type="term" value="F:helicase activity"/>
    <property type="evidence" value="ECO:0007669"/>
    <property type="project" value="UniProtKB-KW"/>
</dbReference>
<keyword evidence="6" id="KW-0539">Nucleus</keyword>
<evidence type="ECO:0000313" key="10">
    <source>
        <dbReference type="EMBL" id="KAK1359439.1"/>
    </source>
</evidence>
<dbReference type="InterPro" id="IPR038718">
    <property type="entry name" value="SNF2-like_sf"/>
</dbReference>
<dbReference type="Pfam" id="PF00271">
    <property type="entry name" value="Helicase_C"/>
    <property type="match status" value="1"/>
</dbReference>
<feature type="compositionally biased region" description="Acidic residues" evidence="7">
    <location>
        <begin position="150"/>
        <end position="160"/>
    </location>
</feature>
<comment type="caution">
    <text evidence="10">The sequence shown here is derived from an EMBL/GenBank/DDBJ whole genome shotgun (WGS) entry which is preliminary data.</text>
</comment>
<dbReference type="Proteomes" id="UP001237642">
    <property type="component" value="Unassembled WGS sequence"/>
</dbReference>
<evidence type="ECO:0000256" key="1">
    <source>
        <dbReference type="ARBA" id="ARBA00004123"/>
    </source>
</evidence>
<dbReference type="GO" id="GO:0005524">
    <property type="term" value="F:ATP binding"/>
    <property type="evidence" value="ECO:0007669"/>
    <property type="project" value="UniProtKB-KW"/>
</dbReference>
<dbReference type="PROSITE" id="PS51194">
    <property type="entry name" value="HELICASE_CTER"/>
    <property type="match status" value="1"/>
</dbReference>
<feature type="region of interest" description="Disordered" evidence="7">
    <location>
        <begin position="218"/>
        <end position="273"/>
    </location>
</feature>
<dbReference type="EMBL" id="JAUIZM010000010">
    <property type="protein sequence ID" value="KAK1359439.1"/>
    <property type="molecule type" value="Genomic_DNA"/>
</dbReference>
<dbReference type="InterPro" id="IPR000330">
    <property type="entry name" value="SNF2_N"/>
</dbReference>
<keyword evidence="11" id="KW-1185">Reference proteome</keyword>
<dbReference type="PANTHER" id="PTHR45821">
    <property type="entry name" value="SNF2 DOMAIN-CONTAINING PROTEIN CLASSY 2-RELATED"/>
    <property type="match status" value="1"/>
</dbReference>
<proteinExistence type="predicted"/>
<dbReference type="InterPro" id="IPR049730">
    <property type="entry name" value="SNF2/RAD54-like_C"/>
</dbReference>
<feature type="domain" description="Helicase C-terminal" evidence="9">
    <location>
        <begin position="920"/>
        <end position="1095"/>
    </location>
</feature>
<evidence type="ECO:0000256" key="6">
    <source>
        <dbReference type="ARBA" id="ARBA00023242"/>
    </source>
</evidence>
<feature type="region of interest" description="Disordered" evidence="7">
    <location>
        <begin position="117"/>
        <end position="136"/>
    </location>
</feature>
<evidence type="ECO:0000313" key="11">
    <source>
        <dbReference type="Proteomes" id="UP001237642"/>
    </source>
</evidence>
<dbReference type="Gene3D" id="3.40.50.10810">
    <property type="entry name" value="Tandem AAA-ATPase domain"/>
    <property type="match status" value="1"/>
</dbReference>
<protein>
    <submittedName>
        <fullName evidence="10">SNF2 domain-containing protein CLASSY 4-like</fullName>
    </submittedName>
</protein>
<dbReference type="GO" id="GO:0016787">
    <property type="term" value="F:hydrolase activity"/>
    <property type="evidence" value="ECO:0007669"/>
    <property type="project" value="UniProtKB-KW"/>
</dbReference>
<feature type="compositionally biased region" description="Basic residues" evidence="7">
    <location>
        <begin position="123"/>
        <end position="136"/>
    </location>
</feature>
<dbReference type="SUPFAM" id="SSF52540">
    <property type="entry name" value="P-loop containing nucleoside triphosphate hydrolases"/>
    <property type="match status" value="2"/>
</dbReference>
<dbReference type="Gene3D" id="3.40.50.300">
    <property type="entry name" value="P-loop containing nucleotide triphosphate hydrolases"/>
    <property type="match status" value="1"/>
</dbReference>
<feature type="compositionally biased region" description="Acidic residues" evidence="7">
    <location>
        <begin position="168"/>
        <end position="182"/>
    </location>
</feature>
<keyword evidence="4" id="KW-0347">Helicase</keyword>